<dbReference type="Proteomes" id="UP000886998">
    <property type="component" value="Unassembled WGS sequence"/>
</dbReference>
<dbReference type="AlphaFoldDB" id="A0A8X7BWW2"/>
<accession>A0A8X7BWW2</accession>
<proteinExistence type="predicted"/>
<gene>
    <name evidence="1" type="ORF">TNIN_389651</name>
</gene>
<comment type="caution">
    <text evidence="1">The sequence shown here is derived from an EMBL/GenBank/DDBJ whole genome shotgun (WGS) entry which is preliminary data.</text>
</comment>
<sequence>MVKGYEENSSRPWMFSQQTSVTLAFVSDLLVVDNGVRRWGVEMGDREICSLFGRKRLLRWHRTLRLLAFGEFWNILVKSISSHDDLFKKIKIYKCKMRN</sequence>
<dbReference type="EMBL" id="BMAV01004944">
    <property type="protein sequence ID" value="GFY45632.1"/>
    <property type="molecule type" value="Genomic_DNA"/>
</dbReference>
<reference evidence="1" key="1">
    <citation type="submission" date="2020-08" db="EMBL/GenBank/DDBJ databases">
        <title>Multicomponent nature underlies the extraordinary mechanical properties of spider dragline silk.</title>
        <authorList>
            <person name="Kono N."/>
            <person name="Nakamura H."/>
            <person name="Mori M."/>
            <person name="Yoshida Y."/>
            <person name="Ohtoshi R."/>
            <person name="Malay A.D."/>
            <person name="Moran D.A.P."/>
            <person name="Tomita M."/>
            <person name="Numata K."/>
            <person name="Arakawa K."/>
        </authorList>
    </citation>
    <scope>NUCLEOTIDE SEQUENCE</scope>
</reference>
<name>A0A8X7BWW2_9ARAC</name>
<keyword evidence="2" id="KW-1185">Reference proteome</keyword>
<evidence type="ECO:0000313" key="1">
    <source>
        <dbReference type="EMBL" id="GFY45632.1"/>
    </source>
</evidence>
<evidence type="ECO:0000313" key="2">
    <source>
        <dbReference type="Proteomes" id="UP000886998"/>
    </source>
</evidence>
<protein>
    <submittedName>
        <fullName evidence="1">Uncharacterized protein</fullName>
    </submittedName>
</protein>
<organism evidence="1 2">
    <name type="scientific">Trichonephila inaurata madagascariensis</name>
    <dbReference type="NCBI Taxonomy" id="2747483"/>
    <lineage>
        <taxon>Eukaryota</taxon>
        <taxon>Metazoa</taxon>
        <taxon>Ecdysozoa</taxon>
        <taxon>Arthropoda</taxon>
        <taxon>Chelicerata</taxon>
        <taxon>Arachnida</taxon>
        <taxon>Araneae</taxon>
        <taxon>Araneomorphae</taxon>
        <taxon>Entelegynae</taxon>
        <taxon>Araneoidea</taxon>
        <taxon>Nephilidae</taxon>
        <taxon>Trichonephila</taxon>
        <taxon>Trichonephila inaurata</taxon>
    </lineage>
</organism>